<reference evidence="2 3" key="1">
    <citation type="journal article" date="2015" name="Nature">
        <title>rRNA introns, odd ribosomes, and small enigmatic genomes across a large radiation of phyla.</title>
        <authorList>
            <person name="Brown C.T."/>
            <person name="Hug L.A."/>
            <person name="Thomas B.C."/>
            <person name="Sharon I."/>
            <person name="Castelle C.J."/>
            <person name="Singh A."/>
            <person name="Wilkins M.J."/>
            <person name="Williams K.H."/>
            <person name="Banfield J.F."/>
        </authorList>
    </citation>
    <scope>NUCLEOTIDE SEQUENCE [LARGE SCALE GENOMIC DNA]</scope>
</reference>
<feature type="transmembrane region" description="Helical" evidence="1">
    <location>
        <begin position="12"/>
        <end position="32"/>
    </location>
</feature>
<sequence>MTLSDRDQNKMYYHHLNLTNYLIFKFITYVFTWDAVSAIASIVSIIVLGVTARVLYRQTQATFKSAEAAEKSANYLEHSIKPIIWFIFRSAKTLKERGYVENNIDRYDSQLIVINGSNFPILFSFKISWKKDSVELPTNDGYWTNNPLHIYPDRMSYPPTLINLGGMVKDLQVNGNLQGEICATVEYRFAARHSPSKEFLGLPETWRFDLLKEVWIGPNGLEDNNIFLPKDELVQKIRPMQK</sequence>
<dbReference type="Proteomes" id="UP000033996">
    <property type="component" value="Unassembled WGS sequence"/>
</dbReference>
<keyword evidence="1" id="KW-0812">Transmembrane</keyword>
<keyword evidence="1" id="KW-1133">Transmembrane helix</keyword>
<protein>
    <submittedName>
        <fullName evidence="2">Uncharacterized protein</fullName>
    </submittedName>
</protein>
<evidence type="ECO:0000256" key="1">
    <source>
        <dbReference type="SAM" id="Phobius"/>
    </source>
</evidence>
<dbReference type="EMBL" id="LBWL01000025">
    <property type="protein sequence ID" value="KKR07429.1"/>
    <property type="molecule type" value="Genomic_DNA"/>
</dbReference>
<comment type="caution">
    <text evidence="2">The sequence shown here is derived from an EMBL/GenBank/DDBJ whole genome shotgun (WGS) entry which is preliminary data.</text>
</comment>
<gene>
    <name evidence="2" type="ORF">UT35_C0025G0008</name>
</gene>
<evidence type="ECO:0000313" key="2">
    <source>
        <dbReference type="EMBL" id="KKR07429.1"/>
    </source>
</evidence>
<proteinExistence type="predicted"/>
<feature type="transmembrane region" description="Helical" evidence="1">
    <location>
        <begin position="38"/>
        <end position="56"/>
    </location>
</feature>
<name>A0A837HS61_9BACT</name>
<accession>A0A837HS61</accession>
<organism evidence="2 3">
    <name type="scientific">Candidatus Yanofskybacteria bacterium GW2011_GWD1_39_16</name>
    <dbReference type="NCBI Taxonomy" id="1619030"/>
    <lineage>
        <taxon>Bacteria</taxon>
        <taxon>Candidatus Yanofskyibacteriota</taxon>
    </lineage>
</organism>
<evidence type="ECO:0000313" key="3">
    <source>
        <dbReference type="Proteomes" id="UP000033996"/>
    </source>
</evidence>
<keyword evidence="1" id="KW-0472">Membrane</keyword>
<dbReference type="AlphaFoldDB" id="A0A837HS61"/>